<evidence type="ECO:0000256" key="7">
    <source>
        <dbReference type="PROSITE-ProRule" id="PRU00259"/>
    </source>
</evidence>
<evidence type="ECO:0000256" key="5">
    <source>
        <dbReference type="ARBA" id="ARBA00022737"/>
    </source>
</evidence>
<dbReference type="PROSITE" id="PS51698">
    <property type="entry name" value="U_BOX"/>
    <property type="match status" value="1"/>
</dbReference>
<dbReference type="Pfam" id="PF04564">
    <property type="entry name" value="U-box"/>
    <property type="match status" value="1"/>
</dbReference>
<reference evidence="9" key="1">
    <citation type="journal article" date="2023" name="GigaByte">
        <title>Genome assembly of the bearded iris, Iris pallida Lam.</title>
        <authorList>
            <person name="Bruccoleri R.E."/>
            <person name="Oakeley E.J."/>
            <person name="Faust A.M.E."/>
            <person name="Altorfer M."/>
            <person name="Dessus-Babus S."/>
            <person name="Burckhardt D."/>
            <person name="Oertli M."/>
            <person name="Naumann U."/>
            <person name="Petersen F."/>
            <person name="Wong J."/>
        </authorList>
    </citation>
    <scope>NUCLEOTIDE SEQUENCE</scope>
    <source>
        <strain evidence="9">GSM-AAB239-AS_SAM_17_03QT</strain>
    </source>
</reference>
<dbReference type="FunFam" id="3.30.40.10:FF:000455">
    <property type="entry name" value="RING-type E3 ubiquitin transferase"/>
    <property type="match status" value="1"/>
</dbReference>
<dbReference type="InterPro" id="IPR000225">
    <property type="entry name" value="Armadillo"/>
</dbReference>
<evidence type="ECO:0000256" key="2">
    <source>
        <dbReference type="ARBA" id="ARBA00004906"/>
    </source>
</evidence>
<evidence type="ECO:0000313" key="9">
    <source>
        <dbReference type="EMBL" id="KAJ6823973.1"/>
    </source>
</evidence>
<organism evidence="9 10">
    <name type="scientific">Iris pallida</name>
    <name type="common">Sweet iris</name>
    <dbReference type="NCBI Taxonomy" id="29817"/>
    <lineage>
        <taxon>Eukaryota</taxon>
        <taxon>Viridiplantae</taxon>
        <taxon>Streptophyta</taxon>
        <taxon>Embryophyta</taxon>
        <taxon>Tracheophyta</taxon>
        <taxon>Spermatophyta</taxon>
        <taxon>Magnoliopsida</taxon>
        <taxon>Liliopsida</taxon>
        <taxon>Asparagales</taxon>
        <taxon>Iridaceae</taxon>
        <taxon>Iridoideae</taxon>
        <taxon>Irideae</taxon>
        <taxon>Iris</taxon>
    </lineage>
</organism>
<accession>A0AAX6G6A0</accession>
<dbReference type="SMART" id="SM00185">
    <property type="entry name" value="ARM"/>
    <property type="match status" value="5"/>
</dbReference>
<dbReference type="Pfam" id="PF25368">
    <property type="entry name" value="PUB10_N"/>
    <property type="match status" value="1"/>
</dbReference>
<comment type="catalytic activity">
    <reaction evidence="1">
        <text>S-ubiquitinyl-[E2 ubiquitin-conjugating enzyme]-L-cysteine + [acceptor protein]-L-lysine = [E2 ubiquitin-conjugating enzyme]-L-cysteine + N(6)-ubiquitinyl-[acceptor protein]-L-lysine.</text>
        <dbReference type="EC" id="2.3.2.27"/>
    </reaction>
</comment>
<keyword evidence="4" id="KW-0808">Transferase</keyword>
<evidence type="ECO:0000259" key="8">
    <source>
        <dbReference type="PROSITE" id="PS51698"/>
    </source>
</evidence>
<dbReference type="PANTHER" id="PTHR23315:SF266">
    <property type="entry name" value="U-BOX DOMAIN-CONTAINING PROTEIN 17"/>
    <property type="match status" value="1"/>
</dbReference>
<evidence type="ECO:0000256" key="4">
    <source>
        <dbReference type="ARBA" id="ARBA00022679"/>
    </source>
</evidence>
<dbReference type="InterPro" id="IPR016024">
    <property type="entry name" value="ARM-type_fold"/>
</dbReference>
<gene>
    <name evidence="9" type="ORF">M6B38_129945</name>
</gene>
<name>A0AAX6G6A0_IRIPA</name>
<dbReference type="PROSITE" id="PS50176">
    <property type="entry name" value="ARM_REPEAT"/>
    <property type="match status" value="1"/>
</dbReference>
<dbReference type="PANTHER" id="PTHR23315">
    <property type="entry name" value="U BOX DOMAIN-CONTAINING"/>
    <property type="match status" value="1"/>
</dbReference>
<keyword evidence="6" id="KW-0833">Ubl conjugation pathway</keyword>
<dbReference type="InterPro" id="IPR057623">
    <property type="entry name" value="PUB12-19-like_N"/>
</dbReference>
<dbReference type="Pfam" id="PF25598">
    <property type="entry name" value="ARM_PUB"/>
    <property type="match status" value="1"/>
</dbReference>
<comment type="pathway">
    <text evidence="2">Protein modification; protein ubiquitination.</text>
</comment>
<dbReference type="InterPro" id="IPR058678">
    <property type="entry name" value="ARM_PUB"/>
</dbReference>
<evidence type="ECO:0000256" key="6">
    <source>
        <dbReference type="ARBA" id="ARBA00022786"/>
    </source>
</evidence>
<dbReference type="SMART" id="SM00504">
    <property type="entry name" value="Ubox"/>
    <property type="match status" value="1"/>
</dbReference>
<evidence type="ECO:0000313" key="10">
    <source>
        <dbReference type="Proteomes" id="UP001140949"/>
    </source>
</evidence>
<dbReference type="InterPro" id="IPR003613">
    <property type="entry name" value="Ubox_domain"/>
</dbReference>
<dbReference type="FunFam" id="1.25.10.10:FF:000491">
    <property type="entry name" value="RING-type E3 ubiquitin transferase"/>
    <property type="match status" value="1"/>
</dbReference>
<dbReference type="InterPro" id="IPR013083">
    <property type="entry name" value="Znf_RING/FYVE/PHD"/>
</dbReference>
<dbReference type="GO" id="GO:0061630">
    <property type="term" value="F:ubiquitin protein ligase activity"/>
    <property type="evidence" value="ECO:0007669"/>
    <property type="project" value="UniProtKB-EC"/>
</dbReference>
<dbReference type="Gene3D" id="3.30.40.10">
    <property type="entry name" value="Zinc/RING finger domain, C3HC4 (zinc finger)"/>
    <property type="match status" value="1"/>
</dbReference>
<dbReference type="EC" id="2.3.2.27" evidence="3"/>
<keyword evidence="5" id="KW-0677">Repeat</keyword>
<dbReference type="Gene3D" id="1.25.10.10">
    <property type="entry name" value="Leucine-rich Repeat Variant"/>
    <property type="match status" value="2"/>
</dbReference>
<dbReference type="Proteomes" id="UP001140949">
    <property type="component" value="Unassembled WGS sequence"/>
</dbReference>
<dbReference type="EMBL" id="JANAVB010022594">
    <property type="protein sequence ID" value="KAJ6823973.1"/>
    <property type="molecule type" value="Genomic_DNA"/>
</dbReference>
<dbReference type="CDD" id="cd16664">
    <property type="entry name" value="RING-Ubox_PUB"/>
    <property type="match status" value="1"/>
</dbReference>
<dbReference type="GO" id="GO:0016567">
    <property type="term" value="P:protein ubiquitination"/>
    <property type="evidence" value="ECO:0007669"/>
    <property type="project" value="InterPro"/>
</dbReference>
<dbReference type="SUPFAM" id="SSF57850">
    <property type="entry name" value="RING/U-box"/>
    <property type="match status" value="1"/>
</dbReference>
<dbReference type="InterPro" id="IPR045210">
    <property type="entry name" value="RING-Ubox_PUB"/>
</dbReference>
<dbReference type="InterPro" id="IPR011989">
    <property type="entry name" value="ARM-like"/>
</dbReference>
<keyword evidence="10" id="KW-1185">Reference proteome</keyword>
<feature type="repeat" description="ARM" evidence="7">
    <location>
        <begin position="441"/>
        <end position="483"/>
    </location>
</feature>
<dbReference type="AlphaFoldDB" id="A0AAX6G6A0"/>
<comment type="caution">
    <text evidence="9">The sequence shown here is derived from an EMBL/GenBank/DDBJ whole genome shotgun (WGS) entry which is preliminary data.</text>
</comment>
<evidence type="ECO:0000256" key="3">
    <source>
        <dbReference type="ARBA" id="ARBA00012483"/>
    </source>
</evidence>
<reference evidence="9" key="2">
    <citation type="submission" date="2023-04" db="EMBL/GenBank/DDBJ databases">
        <authorList>
            <person name="Bruccoleri R.E."/>
            <person name="Oakeley E.J."/>
            <person name="Faust A.-M."/>
            <person name="Dessus-Babus S."/>
            <person name="Altorfer M."/>
            <person name="Burckhardt D."/>
            <person name="Oertli M."/>
            <person name="Naumann U."/>
            <person name="Petersen F."/>
            <person name="Wong J."/>
        </authorList>
    </citation>
    <scope>NUCLEOTIDE SEQUENCE</scope>
    <source>
        <strain evidence="9">GSM-AAB239-AS_SAM_17_03QT</strain>
        <tissue evidence="9">Leaf</tissue>
    </source>
</reference>
<proteinExistence type="predicted"/>
<sequence>MASATVFSGTPRRKSPLAGAFFTPTDLTVPSLVRSLASLSGDTVTAYSGPVTASFLLQRRNARLLLMKLKILLSLFEFLRDSPLLPLDLSSSSSSSSAVVCLRELYILIFRSRSLLDYCSQSSRLCLLLQNPQISGHFHDLNQEIATILDVLPIRALGVAPDLEEQLLLLRRQSRRSKLHIDPRDELLRLKIFSFLEDFDKGRAPDRFELEAAFVDGLGIRNAQSCRLEIELVGEQIHGDEEGAADPSILGGIVALTRYCRFLLFGFVEKRSSFGSGEKTKRRVSFKGGEEMPFVVPKDFCCPISLDIMRDPVTVSTGQTYDRPSIAQWMEEGHRTCPNSGQTLSHKRLVPNVALRNLISQWCSVLGVEYGAPDGPDASAAECVAAASSTRAAVEANRATARILVRKLDDGSEAEKTIAARELRLLAKTGKENRACIAEAGAIPLLRKLMSSRNAVAQENSVTAILNLSIHDRNKSRIVEEEGCLRAIVHVLRHGRTMEAQENAAATLFSLSAVHDYKKRIADEPSAVGALAWLLRNGSQRGKRDAVTALFNLSTHPECCLKMLESGAVWALLRASSSTEGVAEEAAGALALLVREQIVAEVVGRDDAALGSLMGLMRTGTPKAKENAVAALHELCKTGGDAVARRLARTPALGGLVQALLLTGTKRARRKAASLARMCQRCEPEVPFAGGAGWGMEYAMTRSGSMRQGSSFVSGDVPVPVAVL</sequence>
<protein>
    <recommendedName>
        <fullName evidence="3">RING-type E3 ubiquitin transferase</fullName>
        <ecNumber evidence="3">2.3.2.27</ecNumber>
    </recommendedName>
</protein>
<feature type="domain" description="U-box" evidence="8">
    <location>
        <begin position="295"/>
        <end position="369"/>
    </location>
</feature>
<evidence type="ECO:0000256" key="1">
    <source>
        <dbReference type="ARBA" id="ARBA00000900"/>
    </source>
</evidence>
<dbReference type="SUPFAM" id="SSF48371">
    <property type="entry name" value="ARM repeat"/>
    <property type="match status" value="1"/>
</dbReference>